<protein>
    <submittedName>
        <fullName evidence="1">Uncharacterized protein</fullName>
    </submittedName>
</protein>
<sequence length="145" mass="17288">MLECSINKPLVRYYNTTLEKEKKLKFKYTHFLEKMYKESLPEKYQPEKIKNYNIRLLIVNGAAFKGEFIVINKKDTLKYIGDSAGYCKTRLYELPAGLKKMNIEDSKRGKYIIKLKKEYDYIEISGFKDTLIIRYLDFPKLRLCT</sequence>
<name>A0A2S8AFE9_9FLAO</name>
<proteinExistence type="predicted"/>
<accession>A0A2S8AFE9</accession>
<gene>
    <name evidence="1" type="ORF">C4S77_02775</name>
</gene>
<dbReference type="AlphaFoldDB" id="A0A2S8AFE9"/>
<reference evidence="1 2" key="1">
    <citation type="submission" date="2018-02" db="EMBL/GenBank/DDBJ databases">
        <title>Genome sequences of Apibacter spp., gut symbionts of Asian honey bees.</title>
        <authorList>
            <person name="Kwong W.K."/>
            <person name="Steele M.I."/>
            <person name="Moran N.A."/>
        </authorList>
    </citation>
    <scope>NUCLEOTIDE SEQUENCE [LARGE SCALE GENOMIC DNA]</scope>
    <source>
        <strain evidence="2">wkB301</strain>
    </source>
</reference>
<evidence type="ECO:0000313" key="1">
    <source>
        <dbReference type="EMBL" id="PQL94752.1"/>
    </source>
</evidence>
<dbReference type="EMBL" id="PSZM01000004">
    <property type="protein sequence ID" value="PQL94752.1"/>
    <property type="molecule type" value="Genomic_DNA"/>
</dbReference>
<comment type="caution">
    <text evidence="1">The sequence shown here is derived from an EMBL/GenBank/DDBJ whole genome shotgun (WGS) entry which is preliminary data.</text>
</comment>
<dbReference type="Proteomes" id="UP000238042">
    <property type="component" value="Unassembled WGS sequence"/>
</dbReference>
<keyword evidence="2" id="KW-1185">Reference proteome</keyword>
<evidence type="ECO:0000313" key="2">
    <source>
        <dbReference type="Proteomes" id="UP000238042"/>
    </source>
</evidence>
<organism evidence="1 2">
    <name type="scientific">Apibacter adventoris</name>
    <dbReference type="NCBI Taxonomy" id="1679466"/>
    <lineage>
        <taxon>Bacteria</taxon>
        <taxon>Pseudomonadati</taxon>
        <taxon>Bacteroidota</taxon>
        <taxon>Flavobacteriia</taxon>
        <taxon>Flavobacteriales</taxon>
        <taxon>Weeksellaceae</taxon>
        <taxon>Apibacter</taxon>
    </lineage>
</organism>